<keyword evidence="2" id="KW-1185">Reference proteome</keyword>
<evidence type="ECO:0000313" key="2">
    <source>
        <dbReference type="Proteomes" id="UP000274131"/>
    </source>
</evidence>
<evidence type="ECO:0000313" key="3">
    <source>
        <dbReference type="WBParaSite" id="EVEC_0000276901-mRNA-1"/>
    </source>
</evidence>
<gene>
    <name evidence="1" type="ORF">EVEC_LOCUS2477</name>
</gene>
<dbReference type="Proteomes" id="UP000274131">
    <property type="component" value="Unassembled WGS sequence"/>
</dbReference>
<dbReference type="AlphaFoldDB" id="A0A0N4UYU6"/>
<organism evidence="3">
    <name type="scientific">Enterobius vermicularis</name>
    <name type="common">Human pinworm</name>
    <dbReference type="NCBI Taxonomy" id="51028"/>
    <lineage>
        <taxon>Eukaryota</taxon>
        <taxon>Metazoa</taxon>
        <taxon>Ecdysozoa</taxon>
        <taxon>Nematoda</taxon>
        <taxon>Chromadorea</taxon>
        <taxon>Rhabditida</taxon>
        <taxon>Spirurina</taxon>
        <taxon>Oxyuridomorpha</taxon>
        <taxon>Oxyuroidea</taxon>
        <taxon>Oxyuridae</taxon>
        <taxon>Enterobius</taxon>
    </lineage>
</organism>
<protein>
    <submittedName>
        <fullName evidence="1 3">Uncharacterized protein</fullName>
    </submittedName>
</protein>
<reference evidence="3" key="1">
    <citation type="submission" date="2017-02" db="UniProtKB">
        <authorList>
            <consortium name="WormBaseParasite"/>
        </authorList>
    </citation>
    <scope>IDENTIFICATION</scope>
</reference>
<reference evidence="1 2" key="2">
    <citation type="submission" date="2018-10" db="EMBL/GenBank/DDBJ databases">
        <authorList>
            <consortium name="Pathogen Informatics"/>
        </authorList>
    </citation>
    <scope>NUCLEOTIDE SEQUENCE [LARGE SCALE GENOMIC DNA]</scope>
</reference>
<name>A0A0N4UYU6_ENTVE</name>
<proteinExistence type="predicted"/>
<sequence length="81" mass="9102">MKLTRGGNGPQLFPYKIMTAIRIGILPISLSWTEVGYWRAIYDFDFAESRYLNSSTMEGLSNVQSVDRQPSRLAVNIGEAC</sequence>
<dbReference type="WBParaSite" id="EVEC_0000276901-mRNA-1">
    <property type="protein sequence ID" value="EVEC_0000276901-mRNA-1"/>
    <property type="gene ID" value="EVEC_0000276901"/>
</dbReference>
<dbReference type="EMBL" id="UXUI01007387">
    <property type="protein sequence ID" value="VDD87334.1"/>
    <property type="molecule type" value="Genomic_DNA"/>
</dbReference>
<evidence type="ECO:0000313" key="1">
    <source>
        <dbReference type="EMBL" id="VDD87334.1"/>
    </source>
</evidence>
<accession>A0A0N4UYU6</accession>